<sequence>MTFISGGFISGYRKEIIRVVAVLAAFLIVLIVVVNKACNYPANVTTVDTSGRYILENVPVGRIWTLGGMAYLRVIDRENPEKAYRTPLYSTQSLDMRLFEDGKSVGVYWLYFNKKEHSFDIAMPEWEWHWLDLFISNTPYTHLEN</sequence>
<gene>
    <name evidence="2" type="ORF">POF45_15410</name>
</gene>
<comment type="caution">
    <text evidence="2">The sequence shown here is derived from an EMBL/GenBank/DDBJ whole genome shotgun (WGS) entry which is preliminary data.</text>
</comment>
<evidence type="ECO:0000313" key="3">
    <source>
        <dbReference type="Proteomes" id="UP001159100"/>
    </source>
</evidence>
<keyword evidence="1" id="KW-0472">Membrane</keyword>
<keyword evidence="1" id="KW-1133">Transmembrane helix</keyword>
<accession>A0ABT6QPL6</accession>
<dbReference type="RefSeq" id="WP_282316071.1">
    <property type="nucleotide sequence ID" value="NZ_JARBWL010000002.1"/>
</dbReference>
<evidence type="ECO:0000256" key="1">
    <source>
        <dbReference type="SAM" id="Phobius"/>
    </source>
</evidence>
<organism evidence="2 3">
    <name type="scientific">Pseudomonas fungipugnans</name>
    <dbReference type="NCBI Taxonomy" id="3024217"/>
    <lineage>
        <taxon>Bacteria</taxon>
        <taxon>Pseudomonadati</taxon>
        <taxon>Pseudomonadota</taxon>
        <taxon>Gammaproteobacteria</taxon>
        <taxon>Pseudomonadales</taxon>
        <taxon>Pseudomonadaceae</taxon>
        <taxon>Pseudomonas</taxon>
    </lineage>
</organism>
<reference evidence="2 3" key="1">
    <citation type="submission" date="2023-02" db="EMBL/GenBank/DDBJ databases">
        <title>Pseudomonas chrutzelriedensis sp. nov., a potently antifungal strain isolated from moss.</title>
        <authorList>
            <person name="Schnyder A."/>
            <person name="Kalawong R."/>
            <person name="Eberl L."/>
            <person name="Agnoli K."/>
        </authorList>
    </citation>
    <scope>NUCLEOTIDE SEQUENCE [LARGE SCALE GENOMIC DNA]</scope>
    <source>
        <strain evidence="2 3">681</strain>
    </source>
</reference>
<evidence type="ECO:0000313" key="2">
    <source>
        <dbReference type="EMBL" id="MDI2592801.1"/>
    </source>
</evidence>
<keyword evidence="1" id="KW-0812">Transmembrane</keyword>
<dbReference type="EMBL" id="JARBWL010000002">
    <property type="protein sequence ID" value="MDI2592801.1"/>
    <property type="molecule type" value="Genomic_DNA"/>
</dbReference>
<dbReference type="Proteomes" id="UP001159100">
    <property type="component" value="Unassembled WGS sequence"/>
</dbReference>
<protein>
    <submittedName>
        <fullName evidence="2">Uncharacterized protein</fullName>
    </submittedName>
</protein>
<proteinExistence type="predicted"/>
<keyword evidence="3" id="KW-1185">Reference proteome</keyword>
<name>A0ABT6QPL6_9PSED</name>
<feature type="transmembrane region" description="Helical" evidence="1">
    <location>
        <begin position="16"/>
        <end position="34"/>
    </location>
</feature>